<keyword evidence="7 13" id="KW-0479">Metal-binding</keyword>
<keyword evidence="12 15" id="KW-0472">Membrane</keyword>
<gene>
    <name evidence="16" type="primary">PpCYP061</name>
</gene>
<dbReference type="InterPro" id="IPR036396">
    <property type="entry name" value="Cyt_P450_sf"/>
</dbReference>
<dbReference type="GO" id="GO:0016705">
    <property type="term" value="F:oxidoreductase activity, acting on paired donors, with incorporation or reduction of molecular oxygen"/>
    <property type="evidence" value="ECO:0007669"/>
    <property type="project" value="InterPro"/>
</dbReference>
<accession>F1SY64</accession>
<evidence type="ECO:0000256" key="13">
    <source>
        <dbReference type="PIRSR" id="PIRSR602401-1"/>
    </source>
</evidence>
<dbReference type="GO" id="GO:0004497">
    <property type="term" value="F:monooxygenase activity"/>
    <property type="evidence" value="ECO:0007669"/>
    <property type="project" value="UniProtKB-KW"/>
</dbReference>
<dbReference type="Gene3D" id="1.10.630.10">
    <property type="entry name" value="Cytochrome P450"/>
    <property type="match status" value="1"/>
</dbReference>
<evidence type="ECO:0000256" key="1">
    <source>
        <dbReference type="ARBA" id="ARBA00001971"/>
    </source>
</evidence>
<evidence type="ECO:0000256" key="9">
    <source>
        <dbReference type="ARBA" id="ARBA00023002"/>
    </source>
</evidence>
<dbReference type="InterPro" id="IPR017972">
    <property type="entry name" value="Cyt_P450_CS"/>
</dbReference>
<dbReference type="AlphaFoldDB" id="F1SY64"/>
<comment type="cofactor">
    <cofactor evidence="1 13">
        <name>heme</name>
        <dbReference type="ChEBI" id="CHEBI:30413"/>
    </cofactor>
</comment>
<evidence type="ECO:0000256" key="5">
    <source>
        <dbReference type="ARBA" id="ARBA00022617"/>
    </source>
</evidence>
<dbReference type="PRINTS" id="PR00463">
    <property type="entry name" value="EP450I"/>
</dbReference>
<keyword evidence="8 15" id="KW-1133">Transmembrane helix</keyword>
<dbReference type="InterPro" id="IPR002401">
    <property type="entry name" value="Cyt_P450_E_grp-I"/>
</dbReference>
<dbReference type="InterPro" id="IPR001128">
    <property type="entry name" value="Cyt_P450"/>
</dbReference>
<evidence type="ECO:0000256" key="2">
    <source>
        <dbReference type="ARBA" id="ARBA00004167"/>
    </source>
</evidence>
<evidence type="ECO:0000313" key="16">
    <source>
        <dbReference type="EMBL" id="BAK09408.1"/>
    </source>
</evidence>
<sequence>MDSYLSYDAVVVVIALLFLLYTFGKRRSYPDFLLPPGPRALPIIGNAHQFGSRSPQEVFDDLAQEWGGIAYLRIFGAPLVVVSSARVARELTETHSRSTSDRPQLVLFTELMDFSNDMVIMRYGDRWRRHRRWIQDILQNKKEVFDLSAMQREGTIRLLKSLLESPDAFRTHIKIWSAEMMMKLAYGFEITTTDDKRLKLVEEVLEASSDTSALAVTLMDVFPMVKYIPKWFPGAGFKRKALHVSAVRHRVQDSLQQEIKQAMMSGSAKPSMTSRLLESASGELEKEAEWDIKGVANVLYLGGSETSASALTAFFLAMVLYPEVYAKAQQEVDEVIGRDRLPDPADRSSLPYMECILKELFRWACPVPLGIPHSLMDDCQYNQFRLPGGSKLIFNQWAMTRDETIYPSPDEFIPERFQSDENGLKGMEPVEDPRGIVFGFGRRICPGRHMADNSVWLAIVTVTAMLSISKAVAADGKEILPVPTVPSRPDPIRSYEEFKCIIRPRSQAIVTTIMQADLRRA</sequence>
<evidence type="ECO:0000256" key="12">
    <source>
        <dbReference type="ARBA" id="ARBA00023136"/>
    </source>
</evidence>
<evidence type="ECO:0000256" key="8">
    <source>
        <dbReference type="ARBA" id="ARBA00022989"/>
    </source>
</evidence>
<dbReference type="SUPFAM" id="SSF48264">
    <property type="entry name" value="Cytochrome P450"/>
    <property type="match status" value="1"/>
</dbReference>
<protein>
    <submittedName>
        <fullName evidence="16">Cytochrome P450</fullName>
    </submittedName>
</protein>
<dbReference type="PANTHER" id="PTHR46300">
    <property type="entry name" value="P450, PUTATIVE (EUROFUNG)-RELATED-RELATED"/>
    <property type="match status" value="1"/>
</dbReference>
<dbReference type="EMBL" id="AB573275">
    <property type="protein sequence ID" value="BAK09408.1"/>
    <property type="molecule type" value="mRNA"/>
</dbReference>
<keyword evidence="6 15" id="KW-0812">Transmembrane</keyword>
<evidence type="ECO:0000256" key="15">
    <source>
        <dbReference type="SAM" id="Phobius"/>
    </source>
</evidence>
<comment type="pathway">
    <text evidence="3">Secondary metabolite biosynthesis.</text>
</comment>
<keyword evidence="5 13" id="KW-0349">Heme</keyword>
<comment type="subcellular location">
    <subcellularLocation>
        <location evidence="2">Membrane</location>
        <topology evidence="2">Single-pass membrane protein</topology>
    </subcellularLocation>
</comment>
<evidence type="ECO:0000256" key="14">
    <source>
        <dbReference type="RuleBase" id="RU000461"/>
    </source>
</evidence>
<organism evidence="16">
    <name type="scientific">Rhodonia placenta</name>
    <dbReference type="NCBI Taxonomy" id="104341"/>
    <lineage>
        <taxon>Eukaryota</taxon>
        <taxon>Fungi</taxon>
        <taxon>Dikarya</taxon>
        <taxon>Basidiomycota</taxon>
        <taxon>Agaricomycotina</taxon>
        <taxon>Agaricomycetes</taxon>
        <taxon>Polyporales</taxon>
        <taxon>Adustoporiaceae</taxon>
        <taxon>Rhodonia</taxon>
    </lineage>
</organism>
<comment type="similarity">
    <text evidence="4 14">Belongs to the cytochrome P450 family.</text>
</comment>
<dbReference type="Pfam" id="PF00067">
    <property type="entry name" value="p450"/>
    <property type="match status" value="1"/>
</dbReference>
<feature type="transmembrane region" description="Helical" evidence="15">
    <location>
        <begin position="6"/>
        <end position="24"/>
    </location>
</feature>
<feature type="binding site" description="axial binding residue" evidence="13">
    <location>
        <position position="445"/>
    </location>
    <ligand>
        <name>heme</name>
        <dbReference type="ChEBI" id="CHEBI:30413"/>
    </ligand>
    <ligandPart>
        <name>Fe</name>
        <dbReference type="ChEBI" id="CHEBI:18248"/>
    </ligandPart>
</feature>
<reference evidence="16" key="1">
    <citation type="journal article" date="2012" name="Arch. Microbiol.">
        <title>Molecular identification and functional characterization of cytochrome P450 monooxygenases from the brown-rot basidiomycete Postia placenta.</title>
        <authorList>
            <person name="Ide M."/>
            <person name="Ichinose H."/>
            <person name="Wariishi H."/>
        </authorList>
    </citation>
    <scope>NUCLEOTIDE SEQUENCE</scope>
    <source>
        <strain evidence="16">MAD-698-R</strain>
    </source>
</reference>
<keyword evidence="11 14" id="KW-0503">Monooxygenase</keyword>
<keyword evidence="10 13" id="KW-0408">Iron</keyword>
<evidence type="ECO:0000256" key="11">
    <source>
        <dbReference type="ARBA" id="ARBA00023033"/>
    </source>
</evidence>
<evidence type="ECO:0000256" key="4">
    <source>
        <dbReference type="ARBA" id="ARBA00010617"/>
    </source>
</evidence>
<dbReference type="CDD" id="cd11065">
    <property type="entry name" value="CYP64-like"/>
    <property type="match status" value="1"/>
</dbReference>
<dbReference type="GO" id="GO:0016020">
    <property type="term" value="C:membrane"/>
    <property type="evidence" value="ECO:0007669"/>
    <property type="project" value="UniProtKB-SubCell"/>
</dbReference>
<dbReference type="PANTHER" id="PTHR46300:SF7">
    <property type="entry name" value="P450, PUTATIVE (EUROFUNG)-RELATED"/>
    <property type="match status" value="1"/>
</dbReference>
<dbReference type="GO" id="GO:0020037">
    <property type="term" value="F:heme binding"/>
    <property type="evidence" value="ECO:0007669"/>
    <property type="project" value="InterPro"/>
</dbReference>
<keyword evidence="9 14" id="KW-0560">Oxidoreductase</keyword>
<evidence type="ECO:0000256" key="7">
    <source>
        <dbReference type="ARBA" id="ARBA00022723"/>
    </source>
</evidence>
<evidence type="ECO:0000256" key="10">
    <source>
        <dbReference type="ARBA" id="ARBA00023004"/>
    </source>
</evidence>
<evidence type="ECO:0000256" key="6">
    <source>
        <dbReference type="ARBA" id="ARBA00022692"/>
    </source>
</evidence>
<name>F1SY64_9APHY</name>
<dbReference type="InterPro" id="IPR050364">
    <property type="entry name" value="Cytochrome_P450_fung"/>
</dbReference>
<proteinExistence type="evidence at transcript level"/>
<evidence type="ECO:0000256" key="3">
    <source>
        <dbReference type="ARBA" id="ARBA00005179"/>
    </source>
</evidence>
<dbReference type="PROSITE" id="PS00086">
    <property type="entry name" value="CYTOCHROME_P450"/>
    <property type="match status" value="1"/>
</dbReference>
<dbReference type="GO" id="GO:0005506">
    <property type="term" value="F:iron ion binding"/>
    <property type="evidence" value="ECO:0007669"/>
    <property type="project" value="InterPro"/>
</dbReference>